<evidence type="ECO:0000256" key="1">
    <source>
        <dbReference type="ARBA" id="ARBA00022737"/>
    </source>
</evidence>
<dbReference type="SUPFAM" id="SSF52540">
    <property type="entry name" value="P-loop containing nucleoside triphosphate hydrolases"/>
    <property type="match status" value="1"/>
</dbReference>
<protein>
    <recommendedName>
        <fullName evidence="3">Nephrocystin 3-like N-terminal domain-containing protein</fullName>
    </recommendedName>
</protein>
<dbReference type="InterPro" id="IPR036770">
    <property type="entry name" value="Ankyrin_rpt-contain_sf"/>
</dbReference>
<evidence type="ECO:0000256" key="2">
    <source>
        <dbReference type="SAM" id="MobiDB-lite"/>
    </source>
</evidence>
<dbReference type="Proteomes" id="UP000024837">
    <property type="component" value="Unassembled WGS sequence"/>
</dbReference>
<name>W7HTU3_9PEZI</name>
<dbReference type="Pfam" id="PF24883">
    <property type="entry name" value="NPHP3_N"/>
    <property type="match status" value="1"/>
</dbReference>
<evidence type="ECO:0000313" key="4">
    <source>
        <dbReference type="EMBL" id="EWC43477.1"/>
    </source>
</evidence>
<accession>W7HTU3</accession>
<gene>
    <name evidence="4" type="ORF">DRE_07556</name>
</gene>
<dbReference type="InterPro" id="IPR056884">
    <property type="entry name" value="NPHP3-like_N"/>
</dbReference>
<dbReference type="EMBL" id="KI966461">
    <property type="protein sequence ID" value="EWC43477.1"/>
    <property type="molecule type" value="Genomic_DNA"/>
</dbReference>
<dbReference type="SUPFAM" id="SSF48403">
    <property type="entry name" value="Ankyrin repeat"/>
    <property type="match status" value="1"/>
</dbReference>
<dbReference type="SMART" id="SM00248">
    <property type="entry name" value="ANK"/>
    <property type="match status" value="3"/>
</dbReference>
<dbReference type="Gene3D" id="1.25.40.20">
    <property type="entry name" value="Ankyrin repeat-containing domain"/>
    <property type="match status" value="1"/>
</dbReference>
<keyword evidence="5" id="KW-1185">Reference proteome</keyword>
<dbReference type="PANTHER" id="PTHR10039:SF15">
    <property type="entry name" value="NACHT DOMAIN-CONTAINING PROTEIN"/>
    <property type="match status" value="1"/>
</dbReference>
<dbReference type="InterPro" id="IPR002110">
    <property type="entry name" value="Ankyrin_rpt"/>
</dbReference>
<dbReference type="OrthoDB" id="194358at2759"/>
<dbReference type="PANTHER" id="PTHR10039">
    <property type="entry name" value="AMELOGENIN"/>
    <property type="match status" value="1"/>
</dbReference>
<feature type="domain" description="Nephrocystin 3-like N-terminal" evidence="3">
    <location>
        <begin position="208"/>
        <end position="369"/>
    </location>
</feature>
<dbReference type="InterPro" id="IPR027417">
    <property type="entry name" value="P-loop_NTPase"/>
</dbReference>
<evidence type="ECO:0000313" key="5">
    <source>
        <dbReference type="Proteomes" id="UP000024837"/>
    </source>
</evidence>
<keyword evidence="1" id="KW-0677">Repeat</keyword>
<reference evidence="4 5" key="1">
    <citation type="submission" date="2013-05" db="EMBL/GenBank/DDBJ databases">
        <title>Drechslerella stenobrocha genome reveals carnivorous origination and mechanical trapping mechanism of predatory fungi.</title>
        <authorList>
            <person name="Liu X."/>
            <person name="Zhang W."/>
            <person name="Liu K."/>
        </authorList>
    </citation>
    <scope>NUCLEOTIDE SEQUENCE [LARGE SCALE GENOMIC DNA]</scope>
    <source>
        <strain evidence="4 5">248</strain>
    </source>
</reference>
<dbReference type="Gene3D" id="3.40.50.300">
    <property type="entry name" value="P-loop containing nucleotide triphosphate hydrolases"/>
    <property type="match status" value="1"/>
</dbReference>
<evidence type="ECO:0000259" key="3">
    <source>
        <dbReference type="Pfam" id="PF24883"/>
    </source>
</evidence>
<proteinExistence type="predicted"/>
<feature type="region of interest" description="Disordered" evidence="2">
    <location>
        <begin position="1077"/>
        <end position="1098"/>
    </location>
</feature>
<sequence>MALELATGIAGLIALADVIVVKGSRFYALSKNAIPEIQGLLKEVASLAGALLSLEKTVGMLNTIRTDQGEDESISLVYIEDCQKCILELEAVLQKCGPKDVTKWEKAKASLKWPLSVSETREQAQKVQRLRSTISASLEADSLQSLCTLLSGQQSVQESLKRVEKGQERAARLKERKKLDRHQKEILDWFSTYKTWKHAEMKRERYPGTSVWFRDCQEYKDWLAIPKSALWFDGIPGAGKSVLTSAIIEDLELLEDSKTALAYFYIEYSSEESQKFHTMAGTLLRQLVETNPESFSILESYKASGDFSDTTVEEVLEMVIKLSNFYSTTMLVIDGLDECDRTRDRRDILRFISTLGSAAGSVKIIATSRTIIDIVNSLAGFSNVSIAATSTDVKLYVAGELESRQRSEVEFYGIRLQDPSLKEEIIDTLVNKAHGMFQWVRCQLDTLSRIIGDEKKRLALSDLPRDLPETYRRILDRVDPSNRSLVQAVFPWIKPTDFHAKYVDLESLADIVSHQIHENITDRDIRLSCGSLMKVEARDRTVRFSHFSVQEFIESETARGEWYYSAYGTPIGTGTRTSAANQILFTRYQRILAILDYMRSCQWDDNPHLAHKTVCKKGAGTHPFANYIYDNSDGLFSHWHGDALQSYTRDTRWSTLTDEVNRKLAEIINDTTNPSWINFAENVSQLSQRGYSFISKYRYASTDEIVGSGLHVACFLNSWSTVDIILKENNRSLLDREILGGLTPLHAWLAGCQVYQWTEDLGSSDKFLSTFDKLLPSKGADFKTVLLYGYIYLQGFADVLSDDGPIPRAFKKWIAGMTHEEASQEILEDLKRYYWRFINDESYVENEVLWDVAVDFTGEAPLRRVLLHGGFDESTFLGWLNVLVELLPIKIPRTAKLEGSKAFTVVRSLLDAPKDETNTFLYAQSLVFLVQFGVLEILNDSEAANLVAEIASLAKRQLVRDPESWSWLYWISGIMIVMGEVTQKRGLADRIDYIELSNFGCELTSFLEGPPELQLFLSRVSVDPDAVVVEDFEYAETLIDGVPESLQDFMRVYLDALSEKVTANTNRVIDIGAPAQGSNEREMVSDTPISTSSDPQFKPAVDVSPPNEVLGNGLGQIDEPKQSIGDLVRADPEHRVDKLNPEGETPLQLAIRLHPSQVLETLLRNSPSVDPEPGVSDISSTPLGFAIKLGKIEHIEVLLQFNANRFLVDTQGKTYLHLLVERGEPKLLDVFLSQPVWWIDELVGRPVNSNIQLCPEVFAKGLGAIQPSDPTVPKHIKPELTSIINQINTLSLTDDSASRLKAISPPSMVQDMALVRN</sequence>
<organism evidence="4 5">
    <name type="scientific">Drechslerella stenobrocha 248</name>
    <dbReference type="NCBI Taxonomy" id="1043628"/>
    <lineage>
        <taxon>Eukaryota</taxon>
        <taxon>Fungi</taxon>
        <taxon>Dikarya</taxon>
        <taxon>Ascomycota</taxon>
        <taxon>Pezizomycotina</taxon>
        <taxon>Orbiliomycetes</taxon>
        <taxon>Orbiliales</taxon>
        <taxon>Orbiliaceae</taxon>
        <taxon>Drechslerella</taxon>
    </lineage>
</organism>
<dbReference type="HOGENOM" id="CLU_260165_0_0_1"/>